<dbReference type="RefSeq" id="WP_034870728.1">
    <property type="nucleotide sequence ID" value="NZ_CBCSDR010000008.1"/>
</dbReference>
<gene>
    <name evidence="2" type="ORF">I6H88_10530</name>
</gene>
<protein>
    <recommendedName>
        <fullName evidence="4">Lipoprotein</fullName>
    </recommendedName>
</protein>
<accession>A0A7T7V3D4</accession>
<dbReference type="AlphaFoldDB" id="A0A7T7V3D4"/>
<sequence>MKKIVVSFLPLILIMAACSKSPNKITIQKKDSSAVSISKIDTIKQNHNQDRQVTGNTIIREVDAQTFPVSFEDEFTNEDQKLVIHLKNAGNMKITGKITSESGNQNIRFNNVELNNQSIDGPFGQDIEYNLNQKGDYSLVIGKSIMADGSQKGKFSVQLK</sequence>
<evidence type="ECO:0000256" key="1">
    <source>
        <dbReference type="SAM" id="SignalP"/>
    </source>
</evidence>
<evidence type="ECO:0008006" key="4">
    <source>
        <dbReference type="Google" id="ProtNLM"/>
    </source>
</evidence>
<evidence type="ECO:0000313" key="2">
    <source>
        <dbReference type="EMBL" id="QQN60978.1"/>
    </source>
</evidence>
<reference evidence="2 3" key="1">
    <citation type="submission" date="2020-12" db="EMBL/GenBank/DDBJ databases">
        <title>FDA dAtabase for Regulatory Grade micrObial Sequences (FDA-ARGOS): Supporting development and validation of Infectious Disease Dx tests.</title>
        <authorList>
            <person name="Kerrigan L."/>
            <person name="Long C."/>
            <person name="Tallon L."/>
            <person name="Sadzewicz L."/>
            <person name="Zhao X."/>
            <person name="Boylan J."/>
            <person name="Ott S."/>
            <person name="Bowen H."/>
            <person name="Vavikolanu K."/>
            <person name="Mehta A."/>
            <person name="Aluvathingal J."/>
            <person name="Nadendla S."/>
            <person name="Yan Y."/>
            <person name="Sichtig H."/>
        </authorList>
    </citation>
    <scope>NUCLEOTIDE SEQUENCE [LARGE SCALE GENOMIC DNA]</scope>
    <source>
        <strain evidence="2 3">FDAARGOS_1031</strain>
    </source>
</reference>
<feature type="signal peptide" evidence="1">
    <location>
        <begin position="1"/>
        <end position="19"/>
    </location>
</feature>
<dbReference type="Proteomes" id="UP000595426">
    <property type="component" value="Chromosome"/>
</dbReference>
<keyword evidence="1" id="KW-0732">Signal</keyword>
<organism evidence="2 3">
    <name type="scientific">Elizabethkingia bruuniana</name>
    <dbReference type="NCBI Taxonomy" id="1756149"/>
    <lineage>
        <taxon>Bacteria</taxon>
        <taxon>Pseudomonadati</taxon>
        <taxon>Bacteroidota</taxon>
        <taxon>Flavobacteriia</taxon>
        <taxon>Flavobacteriales</taxon>
        <taxon>Weeksellaceae</taxon>
        <taxon>Elizabethkingia</taxon>
    </lineage>
</organism>
<feature type="chain" id="PRO_5032883124" description="Lipoprotein" evidence="1">
    <location>
        <begin position="20"/>
        <end position="160"/>
    </location>
</feature>
<name>A0A7T7V3D4_9FLAO</name>
<keyword evidence="3" id="KW-1185">Reference proteome</keyword>
<dbReference type="EMBL" id="CP067018">
    <property type="protein sequence ID" value="QQN60978.1"/>
    <property type="molecule type" value="Genomic_DNA"/>
</dbReference>
<evidence type="ECO:0000313" key="3">
    <source>
        <dbReference type="Proteomes" id="UP000595426"/>
    </source>
</evidence>
<proteinExistence type="predicted"/>
<dbReference type="OrthoDB" id="1255149at2"/>
<dbReference type="GeneID" id="93135312"/>
<dbReference type="KEGG" id="egm:AYC65_20520"/>
<dbReference type="PROSITE" id="PS51257">
    <property type="entry name" value="PROKAR_LIPOPROTEIN"/>
    <property type="match status" value="1"/>
</dbReference>